<name>A0A5A7SNY0_CUCMM</name>
<evidence type="ECO:0000313" key="5">
    <source>
        <dbReference type="Proteomes" id="UP000321393"/>
    </source>
</evidence>
<evidence type="ECO:0000256" key="2">
    <source>
        <dbReference type="SAM" id="MobiDB-lite"/>
    </source>
</evidence>
<evidence type="ECO:0000259" key="3">
    <source>
        <dbReference type="Pfam" id="PF24924"/>
    </source>
</evidence>
<gene>
    <name evidence="4" type="ORF">E6C27_scaffold134G001110</name>
</gene>
<sequence length="590" mass="68239">MFDLTPTIEEYEALISLPIDRGNKLYIYDRKLTIERSLSKFMGDIHASELKKQIKAKEGRNCIPINYLINLARGCLSRKKGLSLIALCIYGTIIFPRIKGYVEEEVVKIFVGIERGVNPVIPIMTETFRSLNHCRIQVFQPFNDNRCNLESPLDAHKSFDTPLWKIGYYPTIRLMGGGIAYSPLLVLRQSWSKQFAPVVCGLEDWEFSYESNIANNKIHEAVEAWKFVKKMKSLRHCEGTTEQYDNWRASRNGITINAMSESLVPNIELKKYHDKEKELKRLREMNCVMATENEKLREEVKKWVQQAVNTQRDLDEAKRKLLELEKENDSLNTEAIQVRKKNKRLLRNIANLHEEIEAKKTAIEIEVLQHSIKEYKSQLIEAKKLLTTGRGKSVAGTSSQVEVDLNQVLEDMPAYPPGFTPQREGGKKISEEQSSRRRLEFLEERLCAIEGADMYGSINATQLCLISDVVIPPKFKTPDFEKYNGTTCPKSHLVLYYRKMSAYAHDDKLLIHCFQDSLVSPTSRWYMQLDGSQVHRWKDLADSFLEQYKYKIDMTPDRLDLQRMEKKNVETFKEYAAMERVSCTSATSPD</sequence>
<proteinExistence type="predicted"/>
<protein>
    <submittedName>
        <fullName evidence="4">Glial fibrillary acidic protein-like</fullName>
    </submittedName>
</protein>
<evidence type="ECO:0000256" key="1">
    <source>
        <dbReference type="SAM" id="Coils"/>
    </source>
</evidence>
<dbReference type="Pfam" id="PF24924">
    <property type="entry name" value="DUF7745"/>
    <property type="match status" value="1"/>
</dbReference>
<feature type="region of interest" description="Disordered" evidence="2">
    <location>
        <begin position="416"/>
        <end position="435"/>
    </location>
</feature>
<dbReference type="PANTHER" id="PTHR48200:SF1">
    <property type="entry name" value="AMINOTRANSFERASE-LIKE PLANT MOBILE DOMAIN-CONTAINING PROTEIN"/>
    <property type="match status" value="1"/>
</dbReference>
<evidence type="ECO:0000313" key="4">
    <source>
        <dbReference type="EMBL" id="KAA0032013.1"/>
    </source>
</evidence>
<feature type="compositionally biased region" description="Basic and acidic residues" evidence="2">
    <location>
        <begin position="424"/>
        <end position="435"/>
    </location>
</feature>
<dbReference type="OrthoDB" id="1257570at2759"/>
<accession>A0A5A7SNY0</accession>
<feature type="coiled-coil region" evidence="1">
    <location>
        <begin position="293"/>
        <end position="385"/>
    </location>
</feature>
<dbReference type="InterPro" id="IPR056647">
    <property type="entry name" value="DUF7745"/>
</dbReference>
<dbReference type="PANTHER" id="PTHR48200">
    <property type="entry name" value="PROTEIN, PUTATIVE-RELATED"/>
    <property type="match status" value="1"/>
</dbReference>
<organism evidence="4 5">
    <name type="scientific">Cucumis melo var. makuwa</name>
    <name type="common">Oriental melon</name>
    <dbReference type="NCBI Taxonomy" id="1194695"/>
    <lineage>
        <taxon>Eukaryota</taxon>
        <taxon>Viridiplantae</taxon>
        <taxon>Streptophyta</taxon>
        <taxon>Embryophyta</taxon>
        <taxon>Tracheophyta</taxon>
        <taxon>Spermatophyta</taxon>
        <taxon>Magnoliopsida</taxon>
        <taxon>eudicotyledons</taxon>
        <taxon>Gunneridae</taxon>
        <taxon>Pentapetalae</taxon>
        <taxon>rosids</taxon>
        <taxon>fabids</taxon>
        <taxon>Cucurbitales</taxon>
        <taxon>Cucurbitaceae</taxon>
        <taxon>Benincaseae</taxon>
        <taxon>Cucumis</taxon>
    </lineage>
</organism>
<comment type="caution">
    <text evidence="4">The sequence shown here is derived from an EMBL/GenBank/DDBJ whole genome shotgun (WGS) entry which is preliminary data.</text>
</comment>
<dbReference type="EMBL" id="SSTE01021884">
    <property type="protein sequence ID" value="KAA0032013.1"/>
    <property type="molecule type" value="Genomic_DNA"/>
</dbReference>
<keyword evidence="1" id="KW-0175">Coiled coil</keyword>
<dbReference type="Proteomes" id="UP000321393">
    <property type="component" value="Unassembled WGS sequence"/>
</dbReference>
<feature type="domain" description="DUF7745" evidence="3">
    <location>
        <begin position="2"/>
        <end position="136"/>
    </location>
</feature>
<dbReference type="AlphaFoldDB" id="A0A5A7SNY0"/>
<reference evidence="4 5" key="1">
    <citation type="submission" date="2019-08" db="EMBL/GenBank/DDBJ databases">
        <title>Draft genome sequences of two oriental melons (Cucumis melo L. var makuwa).</title>
        <authorList>
            <person name="Kwon S.-Y."/>
        </authorList>
    </citation>
    <scope>NUCLEOTIDE SEQUENCE [LARGE SCALE GENOMIC DNA]</scope>
    <source>
        <strain evidence="5">cv. SW 3</strain>
        <tissue evidence="4">Leaf</tissue>
    </source>
</reference>